<protein>
    <submittedName>
        <fullName evidence="2">Uncharacterized protein</fullName>
    </submittedName>
</protein>
<feature type="compositionally biased region" description="Low complexity" evidence="1">
    <location>
        <begin position="78"/>
        <end position="93"/>
    </location>
</feature>
<accession>A0A4P9WHA3</accession>
<organism evidence="2 3">
    <name type="scientific">Blyttiomyces helicus</name>
    <dbReference type="NCBI Taxonomy" id="388810"/>
    <lineage>
        <taxon>Eukaryota</taxon>
        <taxon>Fungi</taxon>
        <taxon>Fungi incertae sedis</taxon>
        <taxon>Chytridiomycota</taxon>
        <taxon>Chytridiomycota incertae sedis</taxon>
        <taxon>Chytridiomycetes</taxon>
        <taxon>Chytridiomycetes incertae sedis</taxon>
        <taxon>Blyttiomyces</taxon>
    </lineage>
</organism>
<feature type="compositionally biased region" description="Acidic residues" evidence="1">
    <location>
        <begin position="34"/>
        <end position="45"/>
    </location>
</feature>
<reference evidence="3" key="1">
    <citation type="journal article" date="2018" name="Nat. Microbiol.">
        <title>Leveraging single-cell genomics to expand the fungal tree of life.</title>
        <authorList>
            <person name="Ahrendt S.R."/>
            <person name="Quandt C.A."/>
            <person name="Ciobanu D."/>
            <person name="Clum A."/>
            <person name="Salamov A."/>
            <person name="Andreopoulos B."/>
            <person name="Cheng J.F."/>
            <person name="Woyke T."/>
            <person name="Pelin A."/>
            <person name="Henrissat B."/>
            <person name="Reynolds N.K."/>
            <person name="Benny G.L."/>
            <person name="Smith M.E."/>
            <person name="James T.Y."/>
            <person name="Grigoriev I.V."/>
        </authorList>
    </citation>
    <scope>NUCLEOTIDE SEQUENCE [LARGE SCALE GENOMIC DNA]</scope>
</reference>
<gene>
    <name evidence="2" type="ORF">BDK51DRAFT_25818</name>
</gene>
<dbReference type="EMBL" id="KZ994918">
    <property type="protein sequence ID" value="RKO91752.1"/>
    <property type="molecule type" value="Genomic_DNA"/>
</dbReference>
<evidence type="ECO:0000256" key="1">
    <source>
        <dbReference type="SAM" id="MobiDB-lite"/>
    </source>
</evidence>
<evidence type="ECO:0000313" key="3">
    <source>
        <dbReference type="Proteomes" id="UP000269721"/>
    </source>
</evidence>
<keyword evidence="3" id="KW-1185">Reference proteome</keyword>
<feature type="region of interest" description="Disordered" evidence="1">
    <location>
        <begin position="1"/>
        <end position="133"/>
    </location>
</feature>
<evidence type="ECO:0000313" key="2">
    <source>
        <dbReference type="EMBL" id="RKO91752.1"/>
    </source>
</evidence>
<dbReference type="AlphaFoldDB" id="A0A4P9WHA3"/>
<dbReference type="Proteomes" id="UP000269721">
    <property type="component" value="Unassembled WGS sequence"/>
</dbReference>
<feature type="compositionally biased region" description="Low complexity" evidence="1">
    <location>
        <begin position="11"/>
        <end position="26"/>
    </location>
</feature>
<proteinExistence type="predicted"/>
<name>A0A4P9WHA3_9FUNG</name>
<sequence length="178" mass="19163">METTQDSEDTLSAQGSQPQPASSQLGIESSAAENIDDGGDDDGEILDALVQSLSPPEEMPYQHSSPPATAVPPPAPPRTAASTSPSRSSATSSHVVDLSSPDRAPPPLSKRSRDDPDGYSYPAPAPTEKRQRVFVVDDGDESDIALLHQLPKEADEERRQMEEDAEMARLLQEEWADE</sequence>